<dbReference type="Gene3D" id="3.30.50.10">
    <property type="entry name" value="Erythroid Transcription Factor GATA-1, subunit A"/>
    <property type="match status" value="1"/>
</dbReference>
<feature type="binding site" evidence="3">
    <location>
        <position position="22"/>
    </location>
    <ligand>
        <name>Zn(2+)</name>
        <dbReference type="ChEBI" id="CHEBI:29105"/>
    </ligand>
</feature>
<dbReference type="HAMAP" id="MF_00649">
    <property type="entry name" value="DNA_gyrase_inhibitor_YacG"/>
    <property type="match status" value="1"/>
</dbReference>
<dbReference type="PANTHER" id="PTHR36150">
    <property type="entry name" value="DNA GYRASE INHIBITOR YACG"/>
    <property type="match status" value="1"/>
</dbReference>
<keyword evidence="1 3" id="KW-0479">Metal-binding</keyword>
<proteinExistence type="inferred from homology"/>
<dbReference type="Proteomes" id="UP000635278">
    <property type="component" value="Unassembled WGS sequence"/>
</dbReference>
<name>A0ABX0JU05_9PROT</name>
<organism evidence="4 5">
    <name type="scientific">Acetobacter musti</name>
    <dbReference type="NCBI Taxonomy" id="864732"/>
    <lineage>
        <taxon>Bacteria</taxon>
        <taxon>Pseudomonadati</taxon>
        <taxon>Pseudomonadota</taxon>
        <taxon>Alphaproteobacteria</taxon>
        <taxon>Acetobacterales</taxon>
        <taxon>Acetobacteraceae</taxon>
        <taxon>Acetobacter</taxon>
    </lineage>
</organism>
<protein>
    <recommendedName>
        <fullName evidence="3">DNA gyrase inhibitor YacG</fullName>
    </recommendedName>
</protein>
<comment type="similarity">
    <text evidence="3">Belongs to the DNA gyrase inhibitor YacG family.</text>
</comment>
<evidence type="ECO:0000313" key="5">
    <source>
        <dbReference type="Proteomes" id="UP000635278"/>
    </source>
</evidence>
<dbReference type="Pfam" id="PF03884">
    <property type="entry name" value="YacG"/>
    <property type="match status" value="1"/>
</dbReference>
<dbReference type="InterPro" id="IPR005584">
    <property type="entry name" value="DNA_gyrase_inhibitor_YacG"/>
</dbReference>
<evidence type="ECO:0000313" key="4">
    <source>
        <dbReference type="EMBL" id="NHN86314.1"/>
    </source>
</evidence>
<dbReference type="PANTHER" id="PTHR36150:SF1">
    <property type="entry name" value="DNA GYRASE INHIBITOR YACG"/>
    <property type="match status" value="1"/>
</dbReference>
<comment type="subunit">
    <text evidence="3">Interacts with GyrB.</text>
</comment>
<gene>
    <name evidence="3 4" type="primary">yacG</name>
    <name evidence="4" type="ORF">GOB93_16965</name>
</gene>
<comment type="cofactor">
    <cofactor evidence="3">
        <name>Zn(2+)</name>
        <dbReference type="ChEBI" id="CHEBI:29105"/>
    </cofactor>
    <text evidence="3">Binds 1 zinc ion.</text>
</comment>
<comment type="caution">
    <text evidence="4">The sequence shown here is derived from an EMBL/GenBank/DDBJ whole genome shotgun (WGS) entry which is preliminary data.</text>
</comment>
<sequence length="57" mass="6467">MSKKQVCPICGKPTVAEFRPFCSRRCADIDLGRWFSEDYRVPGPAVDETDETRSGEE</sequence>
<comment type="function">
    <text evidence="3">Inhibits all the catalytic activities of DNA gyrase by preventing its interaction with DNA. Acts by binding directly to the C-terminal domain of GyrB, which probably disrupts DNA binding by the gyrase.</text>
</comment>
<feature type="binding site" evidence="3">
    <location>
        <position position="26"/>
    </location>
    <ligand>
        <name>Zn(2+)</name>
        <dbReference type="ChEBI" id="CHEBI:29105"/>
    </ligand>
</feature>
<dbReference type="InterPro" id="IPR013088">
    <property type="entry name" value="Znf_NHR/GATA"/>
</dbReference>
<evidence type="ECO:0000256" key="2">
    <source>
        <dbReference type="ARBA" id="ARBA00022833"/>
    </source>
</evidence>
<feature type="binding site" evidence="3">
    <location>
        <position position="10"/>
    </location>
    <ligand>
        <name>Zn(2+)</name>
        <dbReference type="ChEBI" id="CHEBI:29105"/>
    </ligand>
</feature>
<evidence type="ECO:0000256" key="1">
    <source>
        <dbReference type="ARBA" id="ARBA00022723"/>
    </source>
</evidence>
<reference evidence="4 5" key="1">
    <citation type="journal article" date="2020" name="Int. J. Syst. Evol. Microbiol.">
        <title>Novel acetic acid bacteria from cider fermentations: Acetobacter conturbans sp. nov. and Acetobacter fallax sp. nov.</title>
        <authorList>
            <person name="Sombolestani A.S."/>
            <person name="Cleenwerck I."/>
            <person name="Cnockaert M."/>
            <person name="Borremans W."/>
            <person name="Wieme A.D."/>
            <person name="De Vuyst L."/>
            <person name="Vandamme P."/>
        </authorList>
    </citation>
    <scope>NUCLEOTIDE SEQUENCE [LARGE SCALE GENOMIC DNA]</scope>
    <source>
        <strain evidence="4 5">LMG 30640</strain>
    </source>
</reference>
<evidence type="ECO:0000256" key="3">
    <source>
        <dbReference type="HAMAP-Rule" id="MF_00649"/>
    </source>
</evidence>
<keyword evidence="2 3" id="KW-0862">Zinc</keyword>
<keyword evidence="5" id="KW-1185">Reference proteome</keyword>
<dbReference type="SUPFAM" id="SSF57716">
    <property type="entry name" value="Glucocorticoid receptor-like (DNA-binding domain)"/>
    <property type="match status" value="1"/>
</dbReference>
<accession>A0ABX0JU05</accession>
<dbReference type="EMBL" id="WOTB01000031">
    <property type="protein sequence ID" value="NHN86314.1"/>
    <property type="molecule type" value="Genomic_DNA"/>
</dbReference>
<feature type="binding site" evidence="3">
    <location>
        <position position="7"/>
    </location>
    <ligand>
        <name>Zn(2+)</name>
        <dbReference type="ChEBI" id="CHEBI:29105"/>
    </ligand>
</feature>